<evidence type="ECO:0000256" key="2">
    <source>
        <dbReference type="ARBA" id="ARBA00022692"/>
    </source>
</evidence>
<evidence type="ECO:0000256" key="3">
    <source>
        <dbReference type="ARBA" id="ARBA00022989"/>
    </source>
</evidence>
<keyword evidence="12" id="KW-1185">Reference proteome</keyword>
<dbReference type="InterPro" id="IPR000276">
    <property type="entry name" value="GPCR_Rhodpsn"/>
</dbReference>
<feature type="compositionally biased region" description="Basic and acidic residues" evidence="8">
    <location>
        <begin position="20"/>
        <end position="31"/>
    </location>
</feature>
<dbReference type="EMBL" id="RQTK01000196">
    <property type="protein sequence ID" value="RUS84697.1"/>
    <property type="molecule type" value="Genomic_DNA"/>
</dbReference>
<dbReference type="PRINTS" id="PR00237">
    <property type="entry name" value="GPCRRHODOPSN"/>
</dbReference>
<organism evidence="11 12">
    <name type="scientific">Elysia chlorotica</name>
    <name type="common">Eastern emerald elysia</name>
    <name type="synonym">Sea slug</name>
    <dbReference type="NCBI Taxonomy" id="188477"/>
    <lineage>
        <taxon>Eukaryota</taxon>
        <taxon>Metazoa</taxon>
        <taxon>Spiralia</taxon>
        <taxon>Lophotrochozoa</taxon>
        <taxon>Mollusca</taxon>
        <taxon>Gastropoda</taxon>
        <taxon>Heterobranchia</taxon>
        <taxon>Euthyneura</taxon>
        <taxon>Panpulmonata</taxon>
        <taxon>Sacoglossa</taxon>
        <taxon>Placobranchoidea</taxon>
        <taxon>Plakobranchidae</taxon>
        <taxon>Elysia</taxon>
    </lineage>
</organism>
<feature type="compositionally biased region" description="Polar residues" evidence="8">
    <location>
        <begin position="166"/>
        <end position="175"/>
    </location>
</feature>
<name>A0A3S0ZQZ3_ELYCH</name>
<keyword evidence="6" id="KW-0675">Receptor</keyword>
<feature type="region of interest" description="Disordered" evidence="8">
    <location>
        <begin position="1"/>
        <end position="45"/>
    </location>
</feature>
<comment type="caution">
    <text evidence="11">The sequence shown here is derived from an EMBL/GenBank/DDBJ whole genome shotgun (WGS) entry which is preliminary data.</text>
</comment>
<evidence type="ECO:0000256" key="8">
    <source>
        <dbReference type="SAM" id="MobiDB-lite"/>
    </source>
</evidence>
<dbReference type="PANTHER" id="PTHR24243:SF224">
    <property type="entry name" value="G-PROTEIN COUPLED RECEPTOR 19-RELATED"/>
    <property type="match status" value="1"/>
</dbReference>
<evidence type="ECO:0000256" key="6">
    <source>
        <dbReference type="ARBA" id="ARBA00023170"/>
    </source>
</evidence>
<protein>
    <recommendedName>
        <fullName evidence="10">G-protein coupled receptors family 1 profile domain-containing protein</fullName>
    </recommendedName>
</protein>
<evidence type="ECO:0000259" key="10">
    <source>
        <dbReference type="PROSITE" id="PS50262"/>
    </source>
</evidence>
<dbReference type="STRING" id="188477.A0A3S0ZQZ3"/>
<evidence type="ECO:0000256" key="9">
    <source>
        <dbReference type="SAM" id="Phobius"/>
    </source>
</evidence>
<comment type="subcellular location">
    <subcellularLocation>
        <location evidence="1">Membrane</location>
        <topology evidence="1">Multi-pass membrane protein</topology>
    </subcellularLocation>
</comment>
<keyword evidence="4" id="KW-0297">G-protein coupled receptor</keyword>
<dbReference type="InterPro" id="IPR017452">
    <property type="entry name" value="GPCR_Rhodpsn_7TM"/>
</dbReference>
<feature type="compositionally biased region" description="Polar residues" evidence="8">
    <location>
        <begin position="10"/>
        <end position="19"/>
    </location>
</feature>
<reference evidence="11 12" key="1">
    <citation type="submission" date="2019-01" db="EMBL/GenBank/DDBJ databases">
        <title>A draft genome assembly of the solar-powered sea slug Elysia chlorotica.</title>
        <authorList>
            <person name="Cai H."/>
            <person name="Li Q."/>
            <person name="Fang X."/>
            <person name="Li J."/>
            <person name="Curtis N.E."/>
            <person name="Altenburger A."/>
            <person name="Shibata T."/>
            <person name="Feng M."/>
            <person name="Maeda T."/>
            <person name="Schwartz J.A."/>
            <person name="Shigenobu S."/>
            <person name="Lundholm N."/>
            <person name="Nishiyama T."/>
            <person name="Yang H."/>
            <person name="Hasebe M."/>
            <person name="Li S."/>
            <person name="Pierce S.K."/>
            <person name="Wang J."/>
        </authorList>
    </citation>
    <scope>NUCLEOTIDE SEQUENCE [LARGE SCALE GENOMIC DNA]</scope>
    <source>
        <strain evidence="11">EC2010</strain>
        <tissue evidence="11">Whole organism of an adult</tissue>
    </source>
</reference>
<feature type="domain" description="G-protein coupled receptors family 1 profile" evidence="10">
    <location>
        <begin position="1"/>
        <end position="127"/>
    </location>
</feature>
<keyword evidence="3 9" id="KW-1133">Transmembrane helix</keyword>
<evidence type="ECO:0000256" key="4">
    <source>
        <dbReference type="ARBA" id="ARBA00023040"/>
    </source>
</evidence>
<keyword evidence="2 9" id="KW-0812">Transmembrane</keyword>
<evidence type="ECO:0000256" key="5">
    <source>
        <dbReference type="ARBA" id="ARBA00023136"/>
    </source>
</evidence>
<evidence type="ECO:0000313" key="12">
    <source>
        <dbReference type="Proteomes" id="UP000271974"/>
    </source>
</evidence>
<sequence length="175" mass="18879">MEMDVCAQAGTPSAASTNRASDERPGSDGRRGGQGAARQSSSTPAASGEASVVRCCRVTNRYSSRRRVIRLLVVVVCAFAVLVLPSHLVKLIQICGMASDVMGSFLGYTVVSRMLMYMNSAVNPILYTFVSQSFRRSLKEAFCSCRSKTARCLRARRRAPKPDTSAMPNTGNSSL</sequence>
<dbReference type="OrthoDB" id="5987936at2759"/>
<dbReference type="Gene3D" id="1.20.1070.10">
    <property type="entry name" value="Rhodopsin 7-helix transmembrane proteins"/>
    <property type="match status" value="1"/>
</dbReference>
<dbReference type="SUPFAM" id="SSF81321">
    <property type="entry name" value="Family A G protein-coupled receptor-like"/>
    <property type="match status" value="1"/>
</dbReference>
<feature type="transmembrane region" description="Helical" evidence="9">
    <location>
        <begin position="68"/>
        <end position="85"/>
    </location>
</feature>
<dbReference type="Proteomes" id="UP000271974">
    <property type="component" value="Unassembled WGS sequence"/>
</dbReference>
<dbReference type="AlphaFoldDB" id="A0A3S0ZQZ3"/>
<dbReference type="Pfam" id="PF00001">
    <property type="entry name" value="7tm_1"/>
    <property type="match status" value="1"/>
</dbReference>
<dbReference type="PANTHER" id="PTHR24243">
    <property type="entry name" value="G-PROTEIN COUPLED RECEPTOR"/>
    <property type="match status" value="1"/>
</dbReference>
<gene>
    <name evidence="11" type="ORF">EGW08_007525</name>
</gene>
<evidence type="ECO:0000313" key="11">
    <source>
        <dbReference type="EMBL" id="RUS84697.1"/>
    </source>
</evidence>
<evidence type="ECO:0000256" key="7">
    <source>
        <dbReference type="ARBA" id="ARBA00023224"/>
    </source>
</evidence>
<proteinExistence type="predicted"/>
<dbReference type="PROSITE" id="PS50262">
    <property type="entry name" value="G_PROTEIN_RECEP_F1_2"/>
    <property type="match status" value="1"/>
</dbReference>
<keyword evidence="5 9" id="KW-0472">Membrane</keyword>
<dbReference type="GO" id="GO:0004930">
    <property type="term" value="F:G protein-coupled receptor activity"/>
    <property type="evidence" value="ECO:0007669"/>
    <property type="project" value="UniProtKB-KW"/>
</dbReference>
<feature type="region of interest" description="Disordered" evidence="8">
    <location>
        <begin position="156"/>
        <end position="175"/>
    </location>
</feature>
<evidence type="ECO:0000256" key="1">
    <source>
        <dbReference type="ARBA" id="ARBA00004141"/>
    </source>
</evidence>
<dbReference type="GO" id="GO:0005886">
    <property type="term" value="C:plasma membrane"/>
    <property type="evidence" value="ECO:0007669"/>
    <property type="project" value="TreeGrafter"/>
</dbReference>
<keyword evidence="7" id="KW-0807">Transducer</keyword>
<accession>A0A3S0ZQZ3</accession>